<reference evidence="1 2" key="1">
    <citation type="journal article" date="2015" name="Genome Biol. Evol.">
        <title>Phylogenomic analyses indicate that early fungi evolved digesting cell walls of algal ancestors of land plants.</title>
        <authorList>
            <person name="Chang Y."/>
            <person name="Wang S."/>
            <person name="Sekimoto S."/>
            <person name="Aerts A.L."/>
            <person name="Choi C."/>
            <person name="Clum A."/>
            <person name="LaButti K.M."/>
            <person name="Lindquist E.A."/>
            <person name="Yee Ngan C."/>
            <person name="Ohm R.A."/>
            <person name="Salamov A.A."/>
            <person name="Grigoriev I.V."/>
            <person name="Spatafora J.W."/>
            <person name="Berbee M.L."/>
        </authorList>
    </citation>
    <scope>NUCLEOTIDE SEQUENCE [LARGE SCALE GENOMIC DNA]</scope>
    <source>
        <strain evidence="1 2">JEL478</strain>
    </source>
</reference>
<protein>
    <submittedName>
        <fullName evidence="1">Uncharacterized protein</fullName>
    </submittedName>
</protein>
<organism evidence="1 2">
    <name type="scientific">Gonapodya prolifera (strain JEL478)</name>
    <name type="common">Monoblepharis prolifera</name>
    <dbReference type="NCBI Taxonomy" id="1344416"/>
    <lineage>
        <taxon>Eukaryota</taxon>
        <taxon>Fungi</taxon>
        <taxon>Fungi incertae sedis</taxon>
        <taxon>Chytridiomycota</taxon>
        <taxon>Chytridiomycota incertae sedis</taxon>
        <taxon>Monoblepharidomycetes</taxon>
        <taxon>Monoblepharidales</taxon>
        <taxon>Gonapodyaceae</taxon>
        <taxon>Gonapodya</taxon>
    </lineage>
</organism>
<keyword evidence="2" id="KW-1185">Reference proteome</keyword>
<gene>
    <name evidence="1" type="ORF">M427DRAFT_177059</name>
</gene>
<dbReference type="Proteomes" id="UP000070544">
    <property type="component" value="Unassembled WGS sequence"/>
</dbReference>
<dbReference type="EMBL" id="KQ965740">
    <property type="protein sequence ID" value="KXS18828.1"/>
    <property type="molecule type" value="Genomic_DNA"/>
</dbReference>
<proteinExistence type="predicted"/>
<evidence type="ECO:0000313" key="1">
    <source>
        <dbReference type="EMBL" id="KXS18828.1"/>
    </source>
</evidence>
<sequence length="86" mass="9592">MAQSPLDVNSPLIWEYQRGDIVKGFSALTLTPYDPPAWCDSSFTPTLAPDRSDPCEEGYEWTTPWVIKCPDGSVSEESASEGWTYD</sequence>
<accession>A0A139AQ26</accession>
<evidence type="ECO:0000313" key="2">
    <source>
        <dbReference type="Proteomes" id="UP000070544"/>
    </source>
</evidence>
<name>A0A139AQ26_GONPJ</name>
<dbReference type="AlphaFoldDB" id="A0A139AQ26"/>